<comment type="subcellular location">
    <subcellularLocation>
        <location evidence="1">Nucleus</location>
    </subcellularLocation>
</comment>
<feature type="compositionally biased region" description="Polar residues" evidence="6">
    <location>
        <begin position="62"/>
        <end position="83"/>
    </location>
</feature>
<evidence type="ECO:0000256" key="2">
    <source>
        <dbReference type="ARBA" id="ARBA00010239"/>
    </source>
</evidence>
<reference evidence="7 8" key="1">
    <citation type="journal article" date="2018" name="Mol. Biol. Evol.">
        <title>Broad Genomic Sampling Reveals a Smut Pathogenic Ancestry of the Fungal Clade Ustilaginomycotina.</title>
        <authorList>
            <person name="Kijpornyongpan T."/>
            <person name="Mondo S.J."/>
            <person name="Barry K."/>
            <person name="Sandor L."/>
            <person name="Lee J."/>
            <person name="Lipzen A."/>
            <person name="Pangilinan J."/>
            <person name="LaButti K."/>
            <person name="Hainaut M."/>
            <person name="Henrissat B."/>
            <person name="Grigoriev I.V."/>
            <person name="Spatafora J.W."/>
            <person name="Aime M.C."/>
        </authorList>
    </citation>
    <scope>NUCLEOTIDE SEQUENCE [LARGE SCALE GENOMIC DNA]</scope>
    <source>
        <strain evidence="7 8">MCA 4198</strain>
    </source>
</reference>
<dbReference type="InterPro" id="IPR006939">
    <property type="entry name" value="SNF5"/>
</dbReference>
<evidence type="ECO:0008006" key="9">
    <source>
        <dbReference type="Google" id="ProtNLM"/>
    </source>
</evidence>
<sequence length="872" mass="95625">MGSGGRCPSLLLSTNPVARAGYPDESGVQTRARKRVMDRPRRSGRTSAAAAAPTPSTPGTPQNGQSSAGALSRSPSTSSLGPYQQQQQQQRQPQVPSNASPNAHHWAASSTAQRGPSNHHVPASHYASPNYQAGPSPMASSPFLPPSAAAAASPAAGQQPMMTPTPQSRPLAGPGQVPFQGPGYAHPPQPNGHPVPPNSRPPALGPSVFPAMSPYPENAPMGRNANPLPPQTAVGPGQALYTTFASRMQTGITTLMQPIPSGPDLQDVLAVSRGMSTFGTDYGTTERTRGGGTRRRAAAGMTYYGEEGSDFDDDDDDDDDDGQGSGVDAERSKRQSAAGTPAEERKPQEEEEEEKPGALLGMPPPGNKVFVRRANKVHPIAHSETDLLEQAERAEFLIPIRVELETETHRIKDTFTWNLREHLIKPRDFARSFVRDLSLPVDPYTSLVEAAIIDQIKLYQSSGIDLVHIGPAPGGPWASRANGAKEGVEERSVTLGGAGALSKLQRGRRESRQWDWGLRKVADDVINSSIGKEVGERKRKREATEAGDVVLGSDGDHEDDLRVIVDYDVQIYKHHLRDRLEWDLASPLTPEAFAAQLSKDLALTGEALPIVSNAIREQLLMHTRAAQECDLIGKGGEYAKWQAEIDDAEAEEAENRRRKELGLESLPLKPLQTMPEIVEEEQEPLLELAPRRGRPPRRLVEERERLEREREERLQQQREQLLQLQQQQQQAKEQQQQQRQQQLEQQSRQVAASVARDELGGGGGGPSSDSVLADGSEGPSSLSTPLPRPPPTVILRTPAQRKSVAQFYQSQLTERGPRKLEGVWRDYHDSKEFGPLLEMLTEEELERIEQEAIRASRRGRRDQQRSVRVRRR</sequence>
<dbReference type="PANTHER" id="PTHR10019">
    <property type="entry name" value="SNF5"/>
    <property type="match status" value="1"/>
</dbReference>
<keyword evidence="4" id="KW-0804">Transcription</keyword>
<evidence type="ECO:0000256" key="1">
    <source>
        <dbReference type="ARBA" id="ARBA00004123"/>
    </source>
</evidence>
<dbReference type="AlphaFoldDB" id="A0A316YQI9"/>
<dbReference type="GeneID" id="37039778"/>
<evidence type="ECO:0000256" key="4">
    <source>
        <dbReference type="ARBA" id="ARBA00023163"/>
    </source>
</evidence>
<dbReference type="Proteomes" id="UP000245768">
    <property type="component" value="Unassembled WGS sequence"/>
</dbReference>
<proteinExistence type="inferred from homology"/>
<comment type="similarity">
    <text evidence="2">Belongs to the SNF5 family.</text>
</comment>
<dbReference type="GO" id="GO:0000228">
    <property type="term" value="C:nuclear chromosome"/>
    <property type="evidence" value="ECO:0007669"/>
    <property type="project" value="InterPro"/>
</dbReference>
<feature type="compositionally biased region" description="Acidic residues" evidence="6">
    <location>
        <begin position="307"/>
        <end position="322"/>
    </location>
</feature>
<feature type="compositionally biased region" description="Low complexity" evidence="6">
    <location>
        <begin position="84"/>
        <end position="94"/>
    </location>
</feature>
<protein>
    <recommendedName>
        <fullName evidence="9">SNF5-domain-containing protein</fullName>
    </recommendedName>
</protein>
<dbReference type="GO" id="GO:0006338">
    <property type="term" value="P:chromatin remodeling"/>
    <property type="evidence" value="ECO:0007669"/>
    <property type="project" value="InterPro"/>
</dbReference>
<feature type="compositionally biased region" description="Low complexity" evidence="6">
    <location>
        <begin position="45"/>
        <end position="61"/>
    </location>
</feature>
<keyword evidence="3" id="KW-0805">Transcription regulation</keyword>
<dbReference type="STRING" id="215250.A0A316YQI9"/>
<dbReference type="Pfam" id="PF04855">
    <property type="entry name" value="SNF5"/>
    <property type="match status" value="1"/>
</dbReference>
<feature type="region of interest" description="Disordered" evidence="6">
    <location>
        <begin position="1"/>
        <end position="232"/>
    </location>
</feature>
<gene>
    <name evidence="7" type="ORF">FA10DRAFT_109821</name>
</gene>
<feature type="region of interest" description="Disordered" evidence="6">
    <location>
        <begin position="852"/>
        <end position="872"/>
    </location>
</feature>
<keyword evidence="8" id="KW-1185">Reference proteome</keyword>
<feature type="compositionally biased region" description="Low complexity" evidence="6">
    <location>
        <begin position="737"/>
        <end position="749"/>
    </location>
</feature>
<dbReference type="OrthoDB" id="9834376at2759"/>
<evidence type="ECO:0000256" key="5">
    <source>
        <dbReference type="ARBA" id="ARBA00023242"/>
    </source>
</evidence>
<accession>A0A316YQI9</accession>
<evidence type="ECO:0000256" key="3">
    <source>
        <dbReference type="ARBA" id="ARBA00023015"/>
    </source>
</evidence>
<evidence type="ECO:0000256" key="6">
    <source>
        <dbReference type="SAM" id="MobiDB-lite"/>
    </source>
</evidence>
<feature type="compositionally biased region" description="Low complexity" evidence="6">
    <location>
        <begin position="135"/>
        <end position="156"/>
    </location>
</feature>
<dbReference type="EMBL" id="KZ819636">
    <property type="protein sequence ID" value="PWN90303.1"/>
    <property type="molecule type" value="Genomic_DNA"/>
</dbReference>
<dbReference type="RefSeq" id="XP_025377501.1">
    <property type="nucleotide sequence ID" value="XM_025517862.1"/>
</dbReference>
<dbReference type="InParanoid" id="A0A316YQI9"/>
<evidence type="ECO:0000313" key="7">
    <source>
        <dbReference type="EMBL" id="PWN90303.1"/>
    </source>
</evidence>
<name>A0A316YQI9_9BASI</name>
<organism evidence="7 8">
    <name type="scientific">Acaromyces ingoldii</name>
    <dbReference type="NCBI Taxonomy" id="215250"/>
    <lineage>
        <taxon>Eukaryota</taxon>
        <taxon>Fungi</taxon>
        <taxon>Dikarya</taxon>
        <taxon>Basidiomycota</taxon>
        <taxon>Ustilaginomycotina</taxon>
        <taxon>Exobasidiomycetes</taxon>
        <taxon>Exobasidiales</taxon>
        <taxon>Cryptobasidiaceae</taxon>
        <taxon>Acaromyces</taxon>
    </lineage>
</organism>
<feature type="region of interest" description="Disordered" evidence="6">
    <location>
        <begin position="737"/>
        <end position="800"/>
    </location>
</feature>
<feature type="compositionally biased region" description="Pro residues" evidence="6">
    <location>
        <begin position="185"/>
        <end position="204"/>
    </location>
</feature>
<evidence type="ECO:0000313" key="8">
    <source>
        <dbReference type="Proteomes" id="UP000245768"/>
    </source>
</evidence>
<keyword evidence="5" id="KW-0539">Nucleus</keyword>
<feature type="region of interest" description="Disordered" evidence="6">
    <location>
        <begin position="305"/>
        <end position="367"/>
    </location>
</feature>